<organism evidence="2 3">
    <name type="scientific">Vibrio nigripulchritudo SOn1</name>
    <dbReference type="NCBI Taxonomy" id="1238450"/>
    <lineage>
        <taxon>Bacteria</taxon>
        <taxon>Pseudomonadati</taxon>
        <taxon>Pseudomonadota</taxon>
        <taxon>Gammaproteobacteria</taxon>
        <taxon>Vibrionales</taxon>
        <taxon>Vibrionaceae</taxon>
        <taxon>Vibrio</taxon>
    </lineage>
</organism>
<keyword evidence="1" id="KW-1133">Transmembrane helix</keyword>
<dbReference type="Proteomes" id="UP000018211">
    <property type="component" value="Unassembled WGS sequence"/>
</dbReference>
<keyword evidence="1" id="KW-0472">Membrane</keyword>
<evidence type="ECO:0000313" key="3">
    <source>
        <dbReference type="Proteomes" id="UP000018211"/>
    </source>
</evidence>
<sequence length="135" mass="14665">MLYKILTAISALLFIYLFNLLFFSASMFLSDVGLPGNADALFMGKRAAMLMLGMAFFNILGFQIVKPHLRVQFCLMITTVLVALGFLGLHELDRGVVNEGIMTAVYVEFTLASLFVIAAASSLKGYLASQIGPAD</sequence>
<name>A0AAV2VSX1_9VIBR</name>
<keyword evidence="1" id="KW-0812">Transmembrane</keyword>
<gene>
    <name evidence="2" type="ORF">VIBNISOn1_340047</name>
</gene>
<reference evidence="2 3" key="1">
    <citation type="journal article" date="2013" name="ISME J.">
        <title>Comparative genomics of pathogenic lineages of Vibrio nigripulchritudo identifies virulence-associated traits.</title>
        <authorList>
            <person name="Goudenege D."/>
            <person name="Labreuche Y."/>
            <person name="Krin E."/>
            <person name="Ansquer D."/>
            <person name="Mangenot S."/>
            <person name="Calteau A."/>
            <person name="Medigue C."/>
            <person name="Mazel D."/>
            <person name="Polz M.F."/>
            <person name="Le Roux F."/>
        </authorList>
    </citation>
    <scope>NUCLEOTIDE SEQUENCE [LARGE SCALE GENOMIC DNA]</scope>
    <source>
        <strain evidence="2 3">SOn1</strain>
    </source>
</reference>
<accession>A0AAV2VSX1</accession>
<comment type="caution">
    <text evidence="2">The sequence shown here is derived from an EMBL/GenBank/DDBJ whole genome shotgun (WGS) entry which is preliminary data.</text>
</comment>
<dbReference type="EMBL" id="CAOF01000125">
    <property type="protein sequence ID" value="CCO47732.1"/>
    <property type="molecule type" value="Genomic_DNA"/>
</dbReference>
<dbReference type="AlphaFoldDB" id="A0AAV2VSX1"/>
<evidence type="ECO:0000313" key="2">
    <source>
        <dbReference type="EMBL" id="CCO47732.1"/>
    </source>
</evidence>
<proteinExistence type="predicted"/>
<feature type="transmembrane region" description="Helical" evidence="1">
    <location>
        <begin position="47"/>
        <end position="65"/>
    </location>
</feature>
<dbReference type="RefSeq" id="WP_022612435.1">
    <property type="nucleotide sequence ID" value="NZ_LK391965.1"/>
</dbReference>
<feature type="transmembrane region" description="Helical" evidence="1">
    <location>
        <begin position="72"/>
        <end position="89"/>
    </location>
</feature>
<feature type="transmembrane region" description="Helical" evidence="1">
    <location>
        <begin position="5"/>
        <end position="27"/>
    </location>
</feature>
<feature type="transmembrane region" description="Helical" evidence="1">
    <location>
        <begin position="101"/>
        <end position="120"/>
    </location>
</feature>
<evidence type="ECO:0000256" key="1">
    <source>
        <dbReference type="SAM" id="Phobius"/>
    </source>
</evidence>
<protein>
    <submittedName>
        <fullName evidence="2">Uncharacterized protein</fullName>
    </submittedName>
</protein>